<dbReference type="Proteomes" id="UP000279306">
    <property type="component" value="Chromosome"/>
</dbReference>
<keyword evidence="2" id="KW-1185">Reference proteome</keyword>
<reference evidence="1 2" key="1">
    <citation type="submission" date="2018-12" db="EMBL/GenBank/DDBJ databases">
        <authorList>
            <consortium name="Pathogen Informatics"/>
        </authorList>
    </citation>
    <scope>NUCLEOTIDE SEQUENCE [LARGE SCALE GENOMIC DNA]</scope>
    <source>
        <strain evidence="1 2">NCTC10437</strain>
    </source>
</reference>
<dbReference type="AlphaFoldDB" id="A0A3S4SI51"/>
<keyword evidence="1" id="KW-0560">Oxidoreductase</keyword>
<accession>A0A3S4SI51</accession>
<dbReference type="EC" id="3.5.99.5" evidence="1"/>
<protein>
    <submittedName>
        <fullName evidence="1">Endoribonuclease L-PSP</fullName>
        <ecNumber evidence="1">1.-.-.-</ecNumber>
        <ecNumber evidence="1">3.5.99.5</ecNumber>
    </submittedName>
</protein>
<gene>
    <name evidence="1" type="primary">rutC</name>
    <name evidence="1" type="ORF">NCTC10437_02156</name>
</gene>
<name>A0A3S4SI51_MYCAU</name>
<dbReference type="RefSeq" id="WP_048630477.1">
    <property type="nucleotide sequence ID" value="NZ_CVQQ01000001.1"/>
</dbReference>
<dbReference type="InterPro" id="IPR035959">
    <property type="entry name" value="RutC-like_sf"/>
</dbReference>
<dbReference type="STRING" id="1791.GCA_001049355_00587"/>
<dbReference type="GO" id="GO:0005829">
    <property type="term" value="C:cytosol"/>
    <property type="evidence" value="ECO:0007669"/>
    <property type="project" value="TreeGrafter"/>
</dbReference>
<dbReference type="EMBL" id="LR134356">
    <property type="protein sequence ID" value="VEG53828.1"/>
    <property type="molecule type" value="Genomic_DNA"/>
</dbReference>
<dbReference type="PANTHER" id="PTHR11803:SF39">
    <property type="entry name" value="2-IMINOBUTANOATE_2-IMINOPROPANOATE DEAMINASE"/>
    <property type="match status" value="1"/>
</dbReference>
<dbReference type="SUPFAM" id="SSF55298">
    <property type="entry name" value="YjgF-like"/>
    <property type="match status" value="2"/>
</dbReference>
<keyword evidence="1" id="KW-0378">Hydrolase</keyword>
<dbReference type="PANTHER" id="PTHR11803">
    <property type="entry name" value="2-IMINOBUTANOATE/2-IMINOPROPANOATE DEAMINASE RIDA"/>
    <property type="match status" value="1"/>
</dbReference>
<dbReference type="GO" id="GO:0016491">
    <property type="term" value="F:oxidoreductase activity"/>
    <property type="evidence" value="ECO:0007669"/>
    <property type="project" value="UniProtKB-KW"/>
</dbReference>
<dbReference type="InterPro" id="IPR006175">
    <property type="entry name" value="YjgF/YER057c/UK114"/>
</dbReference>
<dbReference type="EC" id="1.-.-.-" evidence="1"/>
<dbReference type="KEGG" id="mauu:NCTC10437_02156"/>
<evidence type="ECO:0000313" key="2">
    <source>
        <dbReference type="Proteomes" id="UP000279306"/>
    </source>
</evidence>
<dbReference type="Gene3D" id="3.30.1330.40">
    <property type="entry name" value="RutC-like"/>
    <property type="match status" value="2"/>
</dbReference>
<organism evidence="1 2">
    <name type="scientific">Mycolicibacterium aurum</name>
    <name type="common">Mycobacterium aurum</name>
    <dbReference type="NCBI Taxonomy" id="1791"/>
    <lineage>
        <taxon>Bacteria</taxon>
        <taxon>Bacillati</taxon>
        <taxon>Actinomycetota</taxon>
        <taxon>Actinomycetes</taxon>
        <taxon>Mycobacteriales</taxon>
        <taxon>Mycobacteriaceae</taxon>
        <taxon>Mycolicibacterium</taxon>
    </lineage>
</organism>
<proteinExistence type="predicted"/>
<dbReference type="Pfam" id="PF01042">
    <property type="entry name" value="Ribonuc_L-PSP"/>
    <property type="match status" value="2"/>
</dbReference>
<evidence type="ECO:0000313" key="1">
    <source>
        <dbReference type="EMBL" id="VEG53828.1"/>
    </source>
</evidence>
<sequence>MSYESTLTPSVETILDERVLVCEGLVFVSGLTAADPGAGIPSSAAVSPEFPYYGSDIQKQTIHLLEKLQRLLNENNSSLEDVVKTQVFLSDCRLFDAFDQIWKRFFPVPPPRTTVGVGSDGMAIPGTLVSVDVIAARSGEVTVEQIDSPRLPKPLANYTPCVRAGEWLFLAGQLPTDFGATGIAPGAAVNRDLPHHVSSIVAQAEYTIRICQTLLEDAGSDWQHTVRAHIFLKHIEDAPLVERMWRDGFDGGAPPVMIIGVQELLTGGAEIEIDVIALRSDSRQSRGPIAHAYGQGALSAGGTDDTVFAVTEVVVDQSEYRPFAIERAVSEAFTGAATVLGGDATAIKVHAFLPAPSDIWAFGRALPAAVADSAAITTSPSVGGSKIGLEIVYRARR</sequence>
<dbReference type="CDD" id="cd00448">
    <property type="entry name" value="YjgF_YER057c_UK114_family"/>
    <property type="match status" value="2"/>
</dbReference>
<dbReference type="GO" id="GO:0050540">
    <property type="term" value="F:2-aminomuconate deaminase activity"/>
    <property type="evidence" value="ECO:0007669"/>
    <property type="project" value="UniProtKB-EC"/>
</dbReference>
<dbReference type="OrthoDB" id="8684161at2"/>